<dbReference type="PANTHER" id="PTHR30231">
    <property type="entry name" value="DNA POLYMERASE III SUBUNIT EPSILON"/>
    <property type="match status" value="1"/>
</dbReference>
<evidence type="ECO:0000256" key="4">
    <source>
        <dbReference type="ARBA" id="ARBA00049244"/>
    </source>
</evidence>
<dbReference type="InterPro" id="IPR006054">
    <property type="entry name" value="DnaQ"/>
</dbReference>
<accession>A0ABR9FXI7</accession>
<dbReference type="RefSeq" id="WP_192537907.1">
    <property type="nucleotide sequence ID" value="NZ_RRZB01000015.1"/>
</dbReference>
<keyword evidence="5" id="KW-1133">Transmembrane helix</keyword>
<dbReference type="SMART" id="SM00479">
    <property type="entry name" value="EXOIII"/>
    <property type="match status" value="1"/>
</dbReference>
<dbReference type="EMBL" id="RRZB01000015">
    <property type="protein sequence ID" value="MBE0463357.1"/>
    <property type="molecule type" value="Genomic_DNA"/>
</dbReference>
<gene>
    <name evidence="7" type="ORF">EI547_07780</name>
</gene>
<keyword evidence="5" id="KW-0812">Transmembrane</keyword>
<evidence type="ECO:0000313" key="7">
    <source>
        <dbReference type="EMBL" id="MBE0463357.1"/>
    </source>
</evidence>
<evidence type="ECO:0000256" key="2">
    <source>
        <dbReference type="ARBA" id="ARBA00022722"/>
    </source>
</evidence>
<comment type="catalytic activity">
    <reaction evidence="4">
        <text>DNA(n) + a 2'-deoxyribonucleoside 5'-triphosphate = DNA(n+1) + diphosphate</text>
        <dbReference type="Rhea" id="RHEA:22508"/>
        <dbReference type="Rhea" id="RHEA-COMP:17339"/>
        <dbReference type="Rhea" id="RHEA-COMP:17340"/>
        <dbReference type="ChEBI" id="CHEBI:33019"/>
        <dbReference type="ChEBI" id="CHEBI:61560"/>
        <dbReference type="ChEBI" id="CHEBI:173112"/>
        <dbReference type="EC" id="2.7.7.7"/>
    </reaction>
</comment>
<keyword evidence="2" id="KW-0540">Nuclease</keyword>
<organism evidence="7 8">
    <name type="scientific">Halomonas colorata</name>
    <dbReference type="NCBI Taxonomy" id="2742615"/>
    <lineage>
        <taxon>Bacteria</taxon>
        <taxon>Pseudomonadati</taxon>
        <taxon>Pseudomonadota</taxon>
        <taxon>Gammaproteobacteria</taxon>
        <taxon>Oceanospirillales</taxon>
        <taxon>Halomonadaceae</taxon>
        <taxon>Halomonas</taxon>
    </lineage>
</organism>
<dbReference type="EC" id="2.7.7.7" evidence="1"/>
<evidence type="ECO:0000313" key="8">
    <source>
        <dbReference type="Proteomes" id="UP001645038"/>
    </source>
</evidence>
<feature type="transmembrane region" description="Helical" evidence="5">
    <location>
        <begin position="12"/>
        <end position="34"/>
    </location>
</feature>
<keyword evidence="3" id="KW-0378">Hydrolase</keyword>
<dbReference type="SUPFAM" id="SSF53098">
    <property type="entry name" value="Ribonuclease H-like"/>
    <property type="match status" value="1"/>
</dbReference>
<name>A0ABR9FXI7_9GAMM</name>
<sequence length="697" mass="77257">MKPKGLPKRQRLIGAWLLLTAFSLLGGALFAVWLDSQLEVTGVYQLLLWLGCFSGGATIFAVGLLLERMLFSPVRQLQAQLARLVANPDTEDFSQPQGWLKGLAPDLRRAQESWQSDRRSLHRAHADGAKSATRIRKELEALLQVLETPLLLYDKHRRLMLFNQAAEQFFAGTPSLGLGKRLEALFPLASLQQTLSQLPADGTQRELLVPCDCRWLKVIVRRVPESQDETLITCSDATAAWSNERGVRAELAQMLTPLRQHTASLVTATDALSQLRQHDHTSGSLAHRLEQVANEESIALSETVARVGGLIEAIQQQGERLTSIWSNDFWQMLDDYLDPAHRLITPIGVPAWFKGDAPALMALFNSLVKHLSDYFKNNLNDNIKNSIKSSIFEGEVSISSKHTYLDLIWLGPPIPERELNQWRQQILDALPLSPSAADVLRQHASEVWSIQDADGQHARLRLPLPSVEQSEAPRVVTPRPEFHDFGIADLPPPDAALANRPLRSLELVIFDTETTGLELRRGDTVISLGACRIVNGRLLASDVFDHYVNPQRPIPAASTAIHGITDNDVIDAPSLIPVLAHFHDYIGDAVLLAHNAAFDMLAISQNSVLFDMPVLDTLLISRALDEALDGHDLDSLVQRYGLIFPTGMRHTALGDARVTGELWLALLPRLEARGITTLEQLLHFQASAFDREDASAS</sequence>
<proteinExistence type="predicted"/>
<dbReference type="InterPro" id="IPR012337">
    <property type="entry name" value="RNaseH-like_sf"/>
</dbReference>
<feature type="transmembrane region" description="Helical" evidence="5">
    <location>
        <begin position="46"/>
        <end position="66"/>
    </location>
</feature>
<keyword evidence="3" id="KW-0269">Exonuclease</keyword>
<evidence type="ECO:0000256" key="3">
    <source>
        <dbReference type="ARBA" id="ARBA00022839"/>
    </source>
</evidence>
<dbReference type="Gene3D" id="3.30.450.20">
    <property type="entry name" value="PAS domain"/>
    <property type="match status" value="1"/>
</dbReference>
<keyword evidence="5" id="KW-0472">Membrane</keyword>
<evidence type="ECO:0000259" key="6">
    <source>
        <dbReference type="SMART" id="SM00479"/>
    </source>
</evidence>
<dbReference type="Pfam" id="PF00929">
    <property type="entry name" value="RNase_T"/>
    <property type="match status" value="1"/>
</dbReference>
<dbReference type="NCBIfam" id="TIGR00573">
    <property type="entry name" value="dnaq"/>
    <property type="match status" value="1"/>
</dbReference>
<dbReference type="Gene3D" id="3.30.420.10">
    <property type="entry name" value="Ribonuclease H-like superfamily/Ribonuclease H"/>
    <property type="match status" value="1"/>
</dbReference>
<keyword evidence="8" id="KW-1185">Reference proteome</keyword>
<feature type="domain" description="Exonuclease" evidence="6">
    <location>
        <begin position="506"/>
        <end position="672"/>
    </location>
</feature>
<dbReference type="PANTHER" id="PTHR30231:SF37">
    <property type="entry name" value="EXODEOXYRIBONUCLEASE 10"/>
    <property type="match status" value="1"/>
</dbReference>
<protein>
    <recommendedName>
        <fullName evidence="1">DNA-directed DNA polymerase</fullName>
        <ecNumber evidence="1">2.7.7.7</ecNumber>
    </recommendedName>
</protein>
<dbReference type="CDD" id="cd06127">
    <property type="entry name" value="DEDDh"/>
    <property type="match status" value="1"/>
</dbReference>
<dbReference type="InterPro" id="IPR013520">
    <property type="entry name" value="Ribonucl_H"/>
</dbReference>
<dbReference type="InterPro" id="IPR036397">
    <property type="entry name" value="RNaseH_sf"/>
</dbReference>
<evidence type="ECO:0000256" key="5">
    <source>
        <dbReference type="SAM" id="Phobius"/>
    </source>
</evidence>
<dbReference type="Proteomes" id="UP001645038">
    <property type="component" value="Unassembled WGS sequence"/>
</dbReference>
<comment type="caution">
    <text evidence="7">The sequence shown here is derived from an EMBL/GenBank/DDBJ whole genome shotgun (WGS) entry which is preliminary data.</text>
</comment>
<reference evidence="7 8" key="1">
    <citation type="submission" date="2020-07" db="EMBL/GenBank/DDBJ databases">
        <title>Halophilic bacteria isolated from french cheeses.</title>
        <authorList>
            <person name="Kothe C.I."/>
            <person name="Farah-Kraiem B."/>
            <person name="Renault P."/>
            <person name="Dridi B."/>
        </authorList>
    </citation>
    <scope>NUCLEOTIDE SEQUENCE [LARGE SCALE GENOMIC DNA]</scope>
    <source>
        <strain evidence="7 8">FME20</strain>
    </source>
</reference>
<evidence type="ECO:0000256" key="1">
    <source>
        <dbReference type="ARBA" id="ARBA00012417"/>
    </source>
</evidence>